<gene>
    <name evidence="7" type="ORF">F3Y22_tig00000715pilonHSYRG00012</name>
</gene>
<dbReference type="GO" id="GO:0016020">
    <property type="term" value="C:membrane"/>
    <property type="evidence" value="ECO:0007669"/>
    <property type="project" value="UniProtKB-SubCell"/>
</dbReference>
<keyword evidence="5 6" id="KW-0472">Membrane</keyword>
<evidence type="ECO:0000313" key="8">
    <source>
        <dbReference type="Proteomes" id="UP000436088"/>
    </source>
</evidence>
<evidence type="ECO:0000256" key="5">
    <source>
        <dbReference type="ARBA" id="ARBA00023136"/>
    </source>
</evidence>
<accession>A0A6A3D651</accession>
<dbReference type="EMBL" id="VEPZ02000060">
    <property type="protein sequence ID" value="KAE8734719.1"/>
    <property type="molecule type" value="Genomic_DNA"/>
</dbReference>
<dbReference type="GO" id="GO:0016887">
    <property type="term" value="F:ATP hydrolysis activity"/>
    <property type="evidence" value="ECO:0007669"/>
    <property type="project" value="InterPro"/>
</dbReference>
<dbReference type="InterPro" id="IPR023298">
    <property type="entry name" value="ATPase_P-typ_TM_dom_sf"/>
</dbReference>
<evidence type="ECO:0000256" key="2">
    <source>
        <dbReference type="ARBA" id="ARBA00022692"/>
    </source>
</evidence>
<evidence type="ECO:0000313" key="7">
    <source>
        <dbReference type="EMBL" id="KAE8734719.1"/>
    </source>
</evidence>
<dbReference type="Proteomes" id="UP000436088">
    <property type="component" value="Unassembled WGS sequence"/>
</dbReference>
<dbReference type="InterPro" id="IPR023214">
    <property type="entry name" value="HAD_sf"/>
</dbReference>
<dbReference type="GO" id="GO:0005524">
    <property type="term" value="F:ATP binding"/>
    <property type="evidence" value="ECO:0007669"/>
    <property type="project" value="InterPro"/>
</dbReference>
<feature type="transmembrane region" description="Helical" evidence="6">
    <location>
        <begin position="102"/>
        <end position="123"/>
    </location>
</feature>
<comment type="caution">
    <text evidence="7">The sequence shown here is derived from an EMBL/GenBank/DDBJ whole genome shotgun (WGS) entry which is preliminary data.</text>
</comment>
<keyword evidence="2 6" id="KW-0812">Transmembrane</keyword>
<dbReference type="InterPro" id="IPR001757">
    <property type="entry name" value="P_typ_ATPase"/>
</dbReference>
<keyword evidence="3" id="KW-0460">Magnesium</keyword>
<sequence length="265" mass="30167">MTMKIGSHMLSQQGAIIKQMIVIEEMVDMDVLYSDKTRTLTLNKLSVDRNLIEDKYKIVKKLQERKHICGMTGDGVNDAPALKKADIGIVVANAIDAMMKNYIIYAVSITICIVFEFITALIWKFDFSSSMVLIIVILNDGTIMTISNDRVKSSLLPDNWKLKEFFTTEIVLGGYLALMIVVFFWVIHYTDFFLDKFGVRSLRDRNDQMMGALYLQVSIASQTLIFVTRPRSESYVERHELLLVTVFFIAQLAATLIGYMETGNL</sequence>
<evidence type="ECO:0000256" key="6">
    <source>
        <dbReference type="SAM" id="Phobius"/>
    </source>
</evidence>
<feature type="transmembrane region" description="Helical" evidence="6">
    <location>
        <begin position="241"/>
        <end position="260"/>
    </location>
</feature>
<feature type="transmembrane region" description="Helical" evidence="6">
    <location>
        <begin position="166"/>
        <end position="189"/>
    </location>
</feature>
<keyword evidence="4 6" id="KW-1133">Transmembrane helix</keyword>
<organism evidence="7 8">
    <name type="scientific">Hibiscus syriacus</name>
    <name type="common">Rose of Sharon</name>
    <dbReference type="NCBI Taxonomy" id="106335"/>
    <lineage>
        <taxon>Eukaryota</taxon>
        <taxon>Viridiplantae</taxon>
        <taxon>Streptophyta</taxon>
        <taxon>Embryophyta</taxon>
        <taxon>Tracheophyta</taxon>
        <taxon>Spermatophyta</taxon>
        <taxon>Magnoliopsida</taxon>
        <taxon>eudicotyledons</taxon>
        <taxon>Gunneridae</taxon>
        <taxon>Pentapetalae</taxon>
        <taxon>rosids</taxon>
        <taxon>malvids</taxon>
        <taxon>Malvales</taxon>
        <taxon>Malvaceae</taxon>
        <taxon>Malvoideae</taxon>
        <taxon>Hibiscus</taxon>
    </lineage>
</organism>
<dbReference type="Gene3D" id="3.40.50.1000">
    <property type="entry name" value="HAD superfamily/HAD-like"/>
    <property type="match status" value="2"/>
</dbReference>
<evidence type="ECO:0000256" key="4">
    <source>
        <dbReference type="ARBA" id="ARBA00022989"/>
    </source>
</evidence>
<dbReference type="SUPFAM" id="SSF81665">
    <property type="entry name" value="Calcium ATPase, transmembrane domain M"/>
    <property type="match status" value="1"/>
</dbReference>
<dbReference type="PANTHER" id="PTHR42861">
    <property type="entry name" value="CALCIUM-TRANSPORTING ATPASE"/>
    <property type="match status" value="1"/>
</dbReference>
<dbReference type="SUPFAM" id="SSF56784">
    <property type="entry name" value="HAD-like"/>
    <property type="match status" value="1"/>
</dbReference>
<protein>
    <submittedName>
        <fullName evidence="7">ATPase 2, plasma membrane-type</fullName>
    </submittedName>
</protein>
<dbReference type="Gene3D" id="1.20.1110.10">
    <property type="entry name" value="Calcium-transporting ATPase, transmembrane domain"/>
    <property type="match status" value="2"/>
</dbReference>
<dbReference type="InterPro" id="IPR036412">
    <property type="entry name" value="HAD-like_sf"/>
</dbReference>
<evidence type="ECO:0000256" key="3">
    <source>
        <dbReference type="ARBA" id="ARBA00022842"/>
    </source>
</evidence>
<comment type="subcellular location">
    <subcellularLocation>
        <location evidence="1">Membrane</location>
    </subcellularLocation>
</comment>
<dbReference type="AlphaFoldDB" id="A0A6A3D651"/>
<dbReference type="PRINTS" id="PR00120">
    <property type="entry name" value="HATPASE"/>
</dbReference>
<reference evidence="7" key="1">
    <citation type="submission" date="2019-09" db="EMBL/GenBank/DDBJ databases">
        <title>Draft genome information of white flower Hibiscus syriacus.</title>
        <authorList>
            <person name="Kim Y.-M."/>
        </authorList>
    </citation>
    <scope>NUCLEOTIDE SEQUENCE [LARGE SCALE GENOMIC DNA]</scope>
    <source>
        <strain evidence="7">YM2019G1</strain>
    </source>
</reference>
<proteinExistence type="predicted"/>
<name>A0A6A3D651_HIBSY</name>
<evidence type="ECO:0000256" key="1">
    <source>
        <dbReference type="ARBA" id="ARBA00004370"/>
    </source>
</evidence>
<keyword evidence="8" id="KW-1185">Reference proteome</keyword>